<feature type="compositionally biased region" description="Basic residues" evidence="8">
    <location>
        <begin position="412"/>
        <end position="421"/>
    </location>
</feature>
<dbReference type="PROSITE" id="PS51195">
    <property type="entry name" value="Q_MOTIF"/>
    <property type="match status" value="1"/>
</dbReference>
<dbReference type="InterPro" id="IPR050079">
    <property type="entry name" value="DEAD_box_RNA_helicase"/>
</dbReference>
<accession>A0A0S1SI53</accession>
<feature type="short sequence motif" description="Q motif" evidence="6">
    <location>
        <begin position="11"/>
        <end position="39"/>
    </location>
</feature>
<dbReference type="InterPro" id="IPR014001">
    <property type="entry name" value="Helicase_ATP-bd"/>
</dbReference>
<dbReference type="Gene3D" id="3.40.50.300">
    <property type="entry name" value="P-loop containing nucleotide triphosphate hydrolases"/>
    <property type="match status" value="2"/>
</dbReference>
<dbReference type="GO" id="GO:0003724">
    <property type="term" value="F:RNA helicase activity"/>
    <property type="evidence" value="ECO:0007669"/>
    <property type="project" value="InterPro"/>
</dbReference>
<evidence type="ECO:0000259" key="11">
    <source>
        <dbReference type="PROSITE" id="PS51195"/>
    </source>
</evidence>
<dbReference type="SMART" id="SM00490">
    <property type="entry name" value="HELICc"/>
    <property type="match status" value="1"/>
</dbReference>
<evidence type="ECO:0000256" key="5">
    <source>
        <dbReference type="ARBA" id="ARBA00038437"/>
    </source>
</evidence>
<dbReference type="Proteomes" id="UP000069135">
    <property type="component" value="Chromosome"/>
</dbReference>
<comment type="similarity">
    <text evidence="5 7">Belongs to the DEAD box helicase family.</text>
</comment>
<evidence type="ECO:0000259" key="9">
    <source>
        <dbReference type="PROSITE" id="PS51192"/>
    </source>
</evidence>
<organism evidence="12 13">
    <name type="scientific">Candidatus Peribacter riflensis</name>
    <dbReference type="NCBI Taxonomy" id="1735162"/>
    <lineage>
        <taxon>Bacteria</taxon>
        <taxon>Candidatus Peregrinibacteriota</taxon>
        <taxon>Candidatus Peribacteria</taxon>
        <taxon>Candidatus Peribacterales</taxon>
        <taxon>Candidatus Peribacteraceae</taxon>
        <taxon>Candidatus Peribacter</taxon>
    </lineage>
</organism>
<evidence type="ECO:0000256" key="4">
    <source>
        <dbReference type="ARBA" id="ARBA00022840"/>
    </source>
</evidence>
<dbReference type="GO" id="GO:0005524">
    <property type="term" value="F:ATP binding"/>
    <property type="evidence" value="ECO:0007669"/>
    <property type="project" value="UniProtKB-KW"/>
</dbReference>
<evidence type="ECO:0000313" key="12">
    <source>
        <dbReference type="EMBL" id="ALM12814.1"/>
    </source>
</evidence>
<dbReference type="SMART" id="SM00487">
    <property type="entry name" value="DEXDc"/>
    <property type="match status" value="1"/>
</dbReference>
<dbReference type="Pfam" id="PF00271">
    <property type="entry name" value="Helicase_C"/>
    <property type="match status" value="1"/>
</dbReference>
<evidence type="ECO:0000256" key="3">
    <source>
        <dbReference type="ARBA" id="ARBA00022806"/>
    </source>
</evidence>
<dbReference type="EMBL" id="CP013065">
    <property type="protein sequence ID" value="ALM12814.1"/>
    <property type="molecule type" value="Genomic_DNA"/>
</dbReference>
<evidence type="ECO:0000256" key="1">
    <source>
        <dbReference type="ARBA" id="ARBA00022741"/>
    </source>
</evidence>
<evidence type="ECO:0000256" key="7">
    <source>
        <dbReference type="RuleBase" id="RU000492"/>
    </source>
</evidence>
<dbReference type="PANTHER" id="PTHR47959">
    <property type="entry name" value="ATP-DEPENDENT RNA HELICASE RHLE-RELATED"/>
    <property type="match status" value="1"/>
</dbReference>
<dbReference type="InterPro" id="IPR014014">
    <property type="entry name" value="RNA_helicase_DEAD_Q_motif"/>
</dbReference>
<dbReference type="CDD" id="cd18787">
    <property type="entry name" value="SF2_C_DEAD"/>
    <property type="match status" value="1"/>
</dbReference>
<name>A0A0S1SMZ4_9BACT</name>
<dbReference type="InterPro" id="IPR000629">
    <property type="entry name" value="RNA-helicase_DEAD-box_CS"/>
</dbReference>
<dbReference type="GO" id="GO:0005829">
    <property type="term" value="C:cytosol"/>
    <property type="evidence" value="ECO:0007669"/>
    <property type="project" value="TreeGrafter"/>
</dbReference>
<dbReference type="Pfam" id="PF00270">
    <property type="entry name" value="DEAD"/>
    <property type="match status" value="1"/>
</dbReference>
<keyword evidence="3 7" id="KW-0347">Helicase</keyword>
<reference evidence="13" key="1">
    <citation type="submission" date="2015-10" db="EMBL/GenBank/DDBJ databases">
        <title>Analysis of five complete genome sequences for members of the class Peribacteria in the recently recognized Peregrinibacteria bacterial phylum.</title>
        <authorList>
            <person name="Anantharaman K."/>
            <person name="Brown C.T."/>
            <person name="Burstein D."/>
            <person name="Castelle C.J."/>
            <person name="Probst A.J."/>
            <person name="Thomas B.C."/>
            <person name="Williams K.H."/>
            <person name="Banfield J.F."/>
        </authorList>
    </citation>
    <scope>NUCLEOTIDE SEQUENCE [LARGE SCALE GENOMIC DNA]</scope>
</reference>
<dbReference type="KEGG" id="prf:PeribacterA2_0111"/>
<keyword evidence="4 7" id="KW-0067">ATP-binding</keyword>
<dbReference type="PROSITE" id="PS51192">
    <property type="entry name" value="HELICASE_ATP_BIND_1"/>
    <property type="match status" value="1"/>
</dbReference>
<keyword evidence="1 7" id="KW-0547">Nucleotide-binding</keyword>
<evidence type="ECO:0000259" key="10">
    <source>
        <dbReference type="PROSITE" id="PS51194"/>
    </source>
</evidence>
<dbReference type="GO" id="GO:0016787">
    <property type="term" value="F:hydrolase activity"/>
    <property type="evidence" value="ECO:0007669"/>
    <property type="project" value="UniProtKB-KW"/>
</dbReference>
<accession>A0A0S1SMZ4</accession>
<evidence type="ECO:0000256" key="2">
    <source>
        <dbReference type="ARBA" id="ARBA00022801"/>
    </source>
</evidence>
<dbReference type="InterPro" id="IPR044742">
    <property type="entry name" value="DEAD/DEAH_RhlB"/>
</dbReference>
<dbReference type="GO" id="GO:0003676">
    <property type="term" value="F:nucleic acid binding"/>
    <property type="evidence" value="ECO:0007669"/>
    <property type="project" value="InterPro"/>
</dbReference>
<dbReference type="CDD" id="cd00268">
    <property type="entry name" value="DEADc"/>
    <property type="match status" value="1"/>
</dbReference>
<sequence>MPDAVPQKPSPSFLTLGIAPQILGILASRNFTTPTPIQQQSIPPAIEGKDIVGIAQTGTGKTFAFGIPMLQRLAQKPGRGLVIVPTRELASQVDESLRTFAPQLNIRTAVLIGGASMHLQREMIRRNPRVVIATPGRLNDHLQHGTITLKEVNILVLDEADRMLDMGFRPQIETIFRHVPKERQTMLFSATMPSEIMKLANAHMKLPIRIEVAPSGTTAKGIQQELFIVHKMEKLALLEVLLKEHHGSILVFSRTKHGAKKIARAVNVMGHAAAEIHANRSLSQRREALQGFKTGKYRILIATDIAARGIDVTGIEVVINFDLPDDPNDYVHRIGRTARAGREGRAISFATAEQKGSIRDIERLVRSTLQRKPTPLLQRLAPTPDDHRPDFSSRPPRSPSSRPPFRSSGRTRSFRGFRRRR</sequence>
<feature type="domain" description="Helicase ATP-binding" evidence="9">
    <location>
        <begin position="42"/>
        <end position="210"/>
    </location>
</feature>
<keyword evidence="2 7" id="KW-0378">Hydrolase</keyword>
<evidence type="ECO:0000256" key="6">
    <source>
        <dbReference type="PROSITE-ProRule" id="PRU00552"/>
    </source>
</evidence>
<dbReference type="PROSITE" id="PS51194">
    <property type="entry name" value="HELICASE_CTER"/>
    <property type="match status" value="1"/>
</dbReference>
<dbReference type="PROSITE" id="PS00039">
    <property type="entry name" value="DEAD_ATP_HELICASE"/>
    <property type="match status" value="1"/>
</dbReference>
<dbReference type="InterPro" id="IPR011545">
    <property type="entry name" value="DEAD/DEAH_box_helicase_dom"/>
</dbReference>
<dbReference type="AlphaFoldDB" id="A0A0S1SMZ4"/>
<gene>
    <name evidence="12" type="ORF">PeribacterD1_0111</name>
</gene>
<feature type="domain" description="Helicase C-terminal" evidence="10">
    <location>
        <begin position="221"/>
        <end position="380"/>
    </location>
</feature>
<feature type="domain" description="DEAD-box RNA helicase Q" evidence="11">
    <location>
        <begin position="11"/>
        <end position="39"/>
    </location>
</feature>
<dbReference type="STRING" id="1735162.PeribacterB2_0111"/>
<dbReference type="PANTHER" id="PTHR47959:SF13">
    <property type="entry name" value="ATP-DEPENDENT RNA HELICASE RHLE"/>
    <property type="match status" value="1"/>
</dbReference>
<evidence type="ECO:0000313" key="13">
    <source>
        <dbReference type="Proteomes" id="UP000069135"/>
    </source>
</evidence>
<dbReference type="SUPFAM" id="SSF52540">
    <property type="entry name" value="P-loop containing nucleoside triphosphate hydrolases"/>
    <property type="match status" value="1"/>
</dbReference>
<reference evidence="12 13" key="2">
    <citation type="journal article" date="2016" name="PeerJ">
        <title>Analysis of five complete genome sequences for members of the class Peribacteria in the recently recognized Peregrinibacteria bacterial phylum.</title>
        <authorList>
            <person name="Anantharaman K."/>
            <person name="Brown C.T."/>
            <person name="Burstein D."/>
            <person name="Castelle C.J."/>
            <person name="Probst A.J."/>
            <person name="Thomas B.C."/>
            <person name="Williams K.H."/>
            <person name="Banfield J.F."/>
        </authorList>
    </citation>
    <scope>NUCLEOTIDE SEQUENCE [LARGE SCALE GENOMIC DNA]</scope>
    <source>
        <strain evidence="12">RIFOXYD1_FULL_PER-ii_59_16</strain>
    </source>
</reference>
<dbReference type="InterPro" id="IPR027417">
    <property type="entry name" value="P-loop_NTPase"/>
</dbReference>
<protein>
    <submittedName>
        <fullName evidence="12">ATP-dependent RNA helicase RhlE</fullName>
    </submittedName>
</protein>
<feature type="region of interest" description="Disordered" evidence="8">
    <location>
        <begin position="372"/>
        <end position="421"/>
    </location>
</feature>
<proteinExistence type="inferred from homology"/>
<evidence type="ECO:0000256" key="8">
    <source>
        <dbReference type="SAM" id="MobiDB-lite"/>
    </source>
</evidence>
<dbReference type="InterPro" id="IPR001650">
    <property type="entry name" value="Helicase_C-like"/>
</dbReference>
<dbReference type="PATRIC" id="fig|1735161.3.peg.110"/>
<accession>A0A0S1SVF6</accession>
<accession>A0A0S1SQM2</accession>
<accession>A0A0S1SIS7</accession>